<dbReference type="InterPro" id="IPR036188">
    <property type="entry name" value="FAD/NAD-bd_sf"/>
</dbReference>
<evidence type="ECO:0000259" key="7">
    <source>
        <dbReference type="Pfam" id="PF01266"/>
    </source>
</evidence>
<keyword evidence="3" id="KW-0285">Flavoprotein</keyword>
<keyword evidence="4" id="KW-0319">Glycerol metabolism</keyword>
<dbReference type="GO" id="GO:0016491">
    <property type="term" value="F:oxidoreductase activity"/>
    <property type="evidence" value="ECO:0007669"/>
    <property type="project" value="UniProtKB-KW"/>
</dbReference>
<comment type="cofactor">
    <cofactor evidence="1">
        <name>FAD</name>
        <dbReference type="ChEBI" id="CHEBI:57692"/>
    </cofactor>
</comment>
<keyword evidence="5" id="KW-0274">FAD</keyword>
<dbReference type="PANTHER" id="PTHR11985:SF35">
    <property type="entry name" value="ANAEROBIC GLYCEROL-3-PHOSPHATE DEHYDROGENASE SUBUNIT A"/>
    <property type="match status" value="1"/>
</dbReference>
<keyword evidence="6 9" id="KW-0560">Oxidoreductase</keyword>
<dbReference type="EC" id="1.-.-.-" evidence="9"/>
<comment type="similarity">
    <text evidence="2">Belongs to the FAD-dependent glycerol-3-phosphate dehydrogenase family.</text>
</comment>
<dbReference type="Pfam" id="PF01266">
    <property type="entry name" value="DAO"/>
    <property type="match status" value="1"/>
</dbReference>
<dbReference type="RefSeq" id="WP_100689917.1">
    <property type="nucleotide sequence ID" value="NZ_JBHTBD010000011.1"/>
</dbReference>
<dbReference type="Gene3D" id="1.10.8.870">
    <property type="entry name" value="Alpha-glycerophosphate oxidase, cap domain"/>
    <property type="match status" value="1"/>
</dbReference>
<dbReference type="PANTHER" id="PTHR11985">
    <property type="entry name" value="GLYCEROL-3-PHOSPHATE DEHYDROGENASE"/>
    <property type="match status" value="1"/>
</dbReference>
<dbReference type="Proteomes" id="UP001596506">
    <property type="component" value="Unassembled WGS sequence"/>
</dbReference>
<dbReference type="InterPro" id="IPR006076">
    <property type="entry name" value="FAD-dep_OxRdtase"/>
</dbReference>
<sequence length="542" mass="59898">MKPRDTLLSDLMNGTQNFDVVVVGGGITGAGIAREAAGSGLNTLLVEQKDFAWGTSSRSSKMVHGGLRYLGSGQYGLTRDAVTERQRLMSEAPGLIDPLRFIMPHFQRQFPGPRLFQILLRVYDRIAGFRSRHFLTPGQTMQWVPGLNTDKLTGASGFADAVTDDARLVQRVLAEARKDGAVCLNYVKAVKVLRDSNGHVSGLELQAEDETRTFPVHAPLVINATGVWADRLQQKGSEPEPMHIRPLRGSHLIIPWHKLPVSCSVSLLHPDDKRPVFAFPWAGTTVLGTTDLDHTGNLDHEPRISAEEVEYLLKISGRLFPGAGVSKADVISTWAGVRPVVTASKPTAGPKDPSRESREHEFREYKGMISIAGGKLTTFRLIAREALARGLGGEERLRPASEPVFRPWSGYQRPSAIGHQNWQRLRGFYGSDLEEVLQAGPVKPVEVCAVAGSVPGELLWAEVIWACKQEDVKHLDDLMLRRTRLGLVLPEGGKALLPELKEQCQSALGWDDEQWRSEETRYLSLWRNAYSLPPQTEPGHAF</sequence>
<evidence type="ECO:0000313" key="10">
    <source>
        <dbReference type="Proteomes" id="UP001596506"/>
    </source>
</evidence>
<organism evidence="9 10">
    <name type="scientific">Marinobacter aromaticivorans</name>
    <dbReference type="NCBI Taxonomy" id="1494078"/>
    <lineage>
        <taxon>Bacteria</taxon>
        <taxon>Pseudomonadati</taxon>
        <taxon>Pseudomonadota</taxon>
        <taxon>Gammaproteobacteria</taxon>
        <taxon>Pseudomonadales</taxon>
        <taxon>Marinobacteraceae</taxon>
        <taxon>Marinobacter</taxon>
    </lineage>
</organism>
<comment type="caution">
    <text evidence="9">The sequence shown here is derived from an EMBL/GenBank/DDBJ whole genome shotgun (WGS) entry which is preliminary data.</text>
</comment>
<evidence type="ECO:0000256" key="4">
    <source>
        <dbReference type="ARBA" id="ARBA00022798"/>
    </source>
</evidence>
<evidence type="ECO:0000256" key="6">
    <source>
        <dbReference type="ARBA" id="ARBA00023002"/>
    </source>
</evidence>
<dbReference type="InterPro" id="IPR038299">
    <property type="entry name" value="DAO_C_sf"/>
</dbReference>
<feature type="domain" description="FAD dependent oxidoreductase" evidence="7">
    <location>
        <begin position="19"/>
        <end position="368"/>
    </location>
</feature>
<dbReference type="InterPro" id="IPR000447">
    <property type="entry name" value="G3P_DH_FAD-dep"/>
</dbReference>
<evidence type="ECO:0000256" key="3">
    <source>
        <dbReference type="ARBA" id="ARBA00022630"/>
    </source>
</evidence>
<accession>A0ABW2J039</accession>
<dbReference type="SUPFAM" id="SSF51905">
    <property type="entry name" value="FAD/NAD(P)-binding domain"/>
    <property type="match status" value="1"/>
</dbReference>
<evidence type="ECO:0000256" key="5">
    <source>
        <dbReference type="ARBA" id="ARBA00022827"/>
    </source>
</evidence>
<reference evidence="10" key="1">
    <citation type="journal article" date="2019" name="Int. J. Syst. Evol. Microbiol.">
        <title>The Global Catalogue of Microorganisms (GCM) 10K type strain sequencing project: providing services to taxonomists for standard genome sequencing and annotation.</title>
        <authorList>
            <consortium name="The Broad Institute Genomics Platform"/>
            <consortium name="The Broad Institute Genome Sequencing Center for Infectious Disease"/>
            <person name="Wu L."/>
            <person name="Ma J."/>
        </authorList>
    </citation>
    <scope>NUCLEOTIDE SEQUENCE [LARGE SCALE GENOMIC DNA]</scope>
    <source>
        <strain evidence="10">CCUG 60559</strain>
    </source>
</reference>
<protein>
    <submittedName>
        <fullName evidence="9">Glycerol-3-phosphate dehydrogenase/oxidase</fullName>
        <ecNumber evidence="9">1.-.-.-</ecNumber>
    </submittedName>
</protein>
<evidence type="ECO:0000259" key="8">
    <source>
        <dbReference type="Pfam" id="PF16901"/>
    </source>
</evidence>
<keyword evidence="10" id="KW-1185">Reference proteome</keyword>
<dbReference type="PRINTS" id="PR01001">
    <property type="entry name" value="FADG3PDH"/>
</dbReference>
<dbReference type="EMBL" id="JBHTBD010000011">
    <property type="protein sequence ID" value="MFC7296441.1"/>
    <property type="molecule type" value="Genomic_DNA"/>
</dbReference>
<gene>
    <name evidence="9" type="ORF">ACFQQA_17105</name>
</gene>
<name>A0ABW2J039_9GAMM</name>
<dbReference type="InterPro" id="IPR031656">
    <property type="entry name" value="DAO_C"/>
</dbReference>
<dbReference type="Gene3D" id="3.30.9.10">
    <property type="entry name" value="D-Amino Acid Oxidase, subunit A, domain 2"/>
    <property type="match status" value="1"/>
</dbReference>
<proteinExistence type="inferred from homology"/>
<dbReference type="Pfam" id="PF16901">
    <property type="entry name" value="DAO_C"/>
    <property type="match status" value="1"/>
</dbReference>
<dbReference type="Gene3D" id="3.50.50.60">
    <property type="entry name" value="FAD/NAD(P)-binding domain"/>
    <property type="match status" value="1"/>
</dbReference>
<evidence type="ECO:0000256" key="1">
    <source>
        <dbReference type="ARBA" id="ARBA00001974"/>
    </source>
</evidence>
<evidence type="ECO:0000313" key="9">
    <source>
        <dbReference type="EMBL" id="MFC7296441.1"/>
    </source>
</evidence>
<feature type="domain" description="Alpha-glycerophosphate oxidase C-terminal" evidence="8">
    <location>
        <begin position="417"/>
        <end position="514"/>
    </location>
</feature>
<evidence type="ECO:0000256" key="2">
    <source>
        <dbReference type="ARBA" id="ARBA00007330"/>
    </source>
</evidence>